<accession>F3KQE5</accession>
<gene>
    <name evidence="3" type="ORF">HGR_03302</name>
</gene>
<protein>
    <recommendedName>
        <fullName evidence="2">UPF0125 protein HGR_03302</fullName>
    </recommendedName>
</protein>
<evidence type="ECO:0000256" key="2">
    <source>
        <dbReference type="HAMAP-Rule" id="MF_00460"/>
    </source>
</evidence>
<dbReference type="Pfam" id="PF03658">
    <property type="entry name" value="Ub-RnfH"/>
    <property type="match status" value="1"/>
</dbReference>
<dbReference type="EMBL" id="AEGR01000036">
    <property type="protein sequence ID" value="EGI78018.1"/>
    <property type="molecule type" value="Genomic_DNA"/>
</dbReference>
<dbReference type="eggNOG" id="COG2914">
    <property type="taxonomic scope" value="Bacteria"/>
</dbReference>
<dbReference type="HAMAP" id="MF_00460">
    <property type="entry name" value="UPF0125_RnfH"/>
    <property type="match status" value="1"/>
</dbReference>
<dbReference type="RefSeq" id="WP_006296643.1">
    <property type="nucleotide sequence ID" value="NZ_AEGR01000036.1"/>
</dbReference>
<dbReference type="STRING" id="887062.HGR_03302"/>
<keyword evidence="4" id="KW-1185">Reference proteome</keyword>
<dbReference type="AlphaFoldDB" id="F3KQE5"/>
<comment type="caution">
    <text evidence="3">The sequence shown here is derived from an EMBL/GenBank/DDBJ whole genome shotgun (WGS) entry which is preliminary data.</text>
</comment>
<evidence type="ECO:0000313" key="3">
    <source>
        <dbReference type="EMBL" id="EGI78018.1"/>
    </source>
</evidence>
<dbReference type="InterPro" id="IPR016155">
    <property type="entry name" value="Mopterin_synth/thiamin_S_b"/>
</dbReference>
<dbReference type="PANTHER" id="PTHR37483:SF1">
    <property type="entry name" value="UPF0125 PROTEIN RATB"/>
    <property type="match status" value="1"/>
</dbReference>
<comment type="similarity">
    <text evidence="1 2">Belongs to the UPF0125 (RnfH) family.</text>
</comment>
<name>F3KQE5_9BURK</name>
<evidence type="ECO:0000313" key="4">
    <source>
        <dbReference type="Proteomes" id="UP000016368"/>
    </source>
</evidence>
<evidence type="ECO:0000256" key="1">
    <source>
        <dbReference type="ARBA" id="ARBA00010645"/>
    </source>
</evidence>
<reference evidence="3 4" key="1">
    <citation type="journal article" date="2011" name="EMBO J.">
        <title>Structural diversity of bacterial flagellar motors.</title>
        <authorList>
            <person name="Chen S."/>
            <person name="Beeby M."/>
            <person name="Murphy G.E."/>
            <person name="Leadbetter J.R."/>
            <person name="Hendrixson D.R."/>
            <person name="Briegel A."/>
            <person name="Li Z."/>
            <person name="Shi J."/>
            <person name="Tocheva E.I."/>
            <person name="Muller A."/>
            <person name="Dobro M.J."/>
            <person name="Jensen G.J."/>
        </authorList>
    </citation>
    <scope>NUCLEOTIDE SEQUENCE [LARGE SCALE GENOMIC DNA]</scope>
    <source>
        <strain evidence="3 4">ATCC 19624</strain>
    </source>
</reference>
<proteinExistence type="inferred from homology"/>
<dbReference type="PANTHER" id="PTHR37483">
    <property type="entry name" value="UPF0125 PROTEIN RATB"/>
    <property type="match status" value="1"/>
</dbReference>
<dbReference type="InterPro" id="IPR005346">
    <property type="entry name" value="RnfH"/>
</dbReference>
<dbReference type="SUPFAM" id="SSF54285">
    <property type="entry name" value="MoaD/ThiS"/>
    <property type="match status" value="1"/>
</dbReference>
<dbReference type="InterPro" id="IPR037021">
    <property type="entry name" value="RnfH_sf"/>
</dbReference>
<dbReference type="Proteomes" id="UP000016368">
    <property type="component" value="Unassembled WGS sequence"/>
</dbReference>
<dbReference type="OrthoDB" id="9796575at2"/>
<organism evidence="3 4">
    <name type="scientific">Hylemonella gracilis ATCC 19624</name>
    <dbReference type="NCBI Taxonomy" id="887062"/>
    <lineage>
        <taxon>Bacteria</taxon>
        <taxon>Pseudomonadati</taxon>
        <taxon>Pseudomonadota</taxon>
        <taxon>Betaproteobacteria</taxon>
        <taxon>Burkholderiales</taxon>
        <taxon>Comamonadaceae</taxon>
        <taxon>Hylemonella</taxon>
    </lineage>
</organism>
<dbReference type="Gene3D" id="3.10.20.280">
    <property type="entry name" value="RnfH-like"/>
    <property type="match status" value="1"/>
</dbReference>
<sequence length="115" mass="12615">MTTITVVVAHAHAPRQVREQILTLPADATVAQAVAACDWPEFPTHCLADLAAQGVLGLWGRKTTPEQVLREGDRVELYRPLRVDPKVARRERFASQGSKRAGLFAQRRAGAKAGY</sequence>